<keyword evidence="3" id="KW-1185">Reference proteome</keyword>
<comment type="caution">
    <text evidence="2">The sequence shown here is derived from an EMBL/GenBank/DDBJ whole genome shotgun (WGS) entry which is preliminary data.</text>
</comment>
<dbReference type="AlphaFoldDB" id="A0A371NY09"/>
<feature type="region of interest" description="Disordered" evidence="1">
    <location>
        <begin position="1"/>
        <end position="100"/>
    </location>
</feature>
<dbReference type="OrthoDB" id="5072594at2"/>
<sequence>MSDQQSKGNRDAGQYPHTPGQDPLGSGEPRLPGSHSGVPEDNPAHNTAPDGRFGGGQEELPGDDQDAPLGGDENTEEQLEADNAVEADALKSLDPDDTPA</sequence>
<proteinExistence type="predicted"/>
<evidence type="ECO:0000313" key="3">
    <source>
        <dbReference type="Proteomes" id="UP000262172"/>
    </source>
</evidence>
<evidence type="ECO:0000313" key="2">
    <source>
        <dbReference type="EMBL" id="REJ08374.1"/>
    </source>
</evidence>
<feature type="compositionally biased region" description="Acidic residues" evidence="1">
    <location>
        <begin position="73"/>
        <end position="85"/>
    </location>
</feature>
<organism evidence="2 3">
    <name type="scientific">Microbacterium bovistercoris</name>
    <dbReference type="NCBI Taxonomy" id="2293570"/>
    <lineage>
        <taxon>Bacteria</taxon>
        <taxon>Bacillati</taxon>
        <taxon>Actinomycetota</taxon>
        <taxon>Actinomycetes</taxon>
        <taxon>Micrococcales</taxon>
        <taxon>Microbacteriaceae</taxon>
        <taxon>Microbacterium</taxon>
    </lineage>
</organism>
<dbReference type="Proteomes" id="UP000262172">
    <property type="component" value="Unassembled WGS sequence"/>
</dbReference>
<gene>
    <name evidence="2" type="ORF">DY023_01180</name>
</gene>
<dbReference type="EMBL" id="QUAB01000011">
    <property type="protein sequence ID" value="REJ08374.1"/>
    <property type="molecule type" value="Genomic_DNA"/>
</dbReference>
<name>A0A371NY09_9MICO</name>
<protein>
    <submittedName>
        <fullName evidence="2">Uncharacterized protein</fullName>
    </submittedName>
</protein>
<evidence type="ECO:0000256" key="1">
    <source>
        <dbReference type="SAM" id="MobiDB-lite"/>
    </source>
</evidence>
<dbReference type="RefSeq" id="WP_116240513.1">
    <property type="nucleotide sequence ID" value="NZ_QUAB01000011.1"/>
</dbReference>
<accession>A0A371NY09</accession>
<reference evidence="2 3" key="1">
    <citation type="submission" date="2018-08" db="EMBL/GenBank/DDBJ databases">
        <title>Isolation, diversity and antifungal activity of Actinobacteria from cow dung.</title>
        <authorList>
            <person name="Ling L."/>
        </authorList>
    </citation>
    <scope>NUCLEOTIDE SEQUENCE [LARGE SCALE GENOMIC DNA]</scope>
    <source>
        <strain evidence="2 3">NEAU-LLE</strain>
    </source>
</reference>